<dbReference type="InterPro" id="IPR000082">
    <property type="entry name" value="SEA_dom"/>
</dbReference>
<sequence>MSKNKATSLVFEVTIKIVNRNLTEQLRDRSSVEYQAFSRQLLHEVESSFPPVVSDLYRSGKLRMHIVSLQAGSVAVRLRLTVQDPRVPVGVSTLAPMLQSLLASTVFQIDQQGTLVQEPGAGAVALSNQHTCVSVASPGH</sequence>
<dbReference type="Gene3D" id="3.30.70.960">
    <property type="entry name" value="SEA domain"/>
    <property type="match status" value="1"/>
</dbReference>
<organism evidence="2 3">
    <name type="scientific">Saguinus oedipus</name>
    <name type="common">Cotton-top tamarin</name>
    <name type="synonym">Oedipomidas oedipus</name>
    <dbReference type="NCBI Taxonomy" id="9490"/>
    <lineage>
        <taxon>Eukaryota</taxon>
        <taxon>Metazoa</taxon>
        <taxon>Chordata</taxon>
        <taxon>Craniata</taxon>
        <taxon>Vertebrata</taxon>
        <taxon>Euteleostomi</taxon>
        <taxon>Mammalia</taxon>
        <taxon>Eutheria</taxon>
        <taxon>Euarchontoglires</taxon>
        <taxon>Primates</taxon>
        <taxon>Haplorrhini</taxon>
        <taxon>Platyrrhini</taxon>
        <taxon>Cebidae</taxon>
        <taxon>Callitrichinae</taxon>
        <taxon>Saguinus</taxon>
    </lineage>
</organism>
<reference evidence="2 3" key="1">
    <citation type="submission" date="2023-05" db="EMBL/GenBank/DDBJ databases">
        <title>B98-5 Cell Line De Novo Hybrid Assembly: An Optical Mapping Approach.</title>
        <authorList>
            <person name="Kananen K."/>
            <person name="Auerbach J.A."/>
            <person name="Kautto E."/>
            <person name="Blachly J.S."/>
        </authorList>
    </citation>
    <scope>NUCLEOTIDE SEQUENCE [LARGE SCALE GENOMIC DNA]</scope>
    <source>
        <strain evidence="2">B95-8</strain>
        <tissue evidence="2">Cell line</tissue>
    </source>
</reference>
<dbReference type="Pfam" id="PF01390">
    <property type="entry name" value="SEA"/>
    <property type="match status" value="1"/>
</dbReference>
<name>A0ABQ9TYT5_SAGOE</name>
<gene>
    <name evidence="2" type="primary">UMODL1_1</name>
    <name evidence="2" type="ORF">P7K49_032617</name>
</gene>
<dbReference type="InterPro" id="IPR036364">
    <property type="entry name" value="SEA_dom_sf"/>
</dbReference>
<dbReference type="Proteomes" id="UP001266305">
    <property type="component" value="Unassembled WGS sequence"/>
</dbReference>
<dbReference type="PROSITE" id="PS50024">
    <property type="entry name" value="SEA"/>
    <property type="match status" value="1"/>
</dbReference>
<proteinExistence type="predicted"/>
<protein>
    <submittedName>
        <fullName evidence="2">Uromodulin-like 1</fullName>
    </submittedName>
</protein>
<evidence type="ECO:0000259" key="1">
    <source>
        <dbReference type="PROSITE" id="PS50024"/>
    </source>
</evidence>
<comment type="caution">
    <text evidence="2">The sequence shown here is derived from an EMBL/GenBank/DDBJ whole genome shotgun (WGS) entry which is preliminary data.</text>
</comment>
<dbReference type="EMBL" id="JASSZA010000018">
    <property type="protein sequence ID" value="KAK2089951.1"/>
    <property type="molecule type" value="Genomic_DNA"/>
</dbReference>
<keyword evidence="3" id="KW-1185">Reference proteome</keyword>
<evidence type="ECO:0000313" key="3">
    <source>
        <dbReference type="Proteomes" id="UP001266305"/>
    </source>
</evidence>
<accession>A0ABQ9TYT5</accession>
<dbReference type="SUPFAM" id="SSF82671">
    <property type="entry name" value="SEA domain"/>
    <property type="match status" value="1"/>
</dbReference>
<feature type="domain" description="SEA" evidence="1">
    <location>
        <begin position="7"/>
        <end position="121"/>
    </location>
</feature>
<evidence type="ECO:0000313" key="2">
    <source>
        <dbReference type="EMBL" id="KAK2089951.1"/>
    </source>
</evidence>